<sequence>MHPRDKLIQFEEKGHRYKILNDESKYTSVTNWVHSHFEPFDADKIIDKMMASKKWKKSPYFGKTKDEIKKQWEQQGSMEGTKLHHDIEVLMKSVPYKQTHADIVDPSTNVSLEWSYLMEFIKDTPHLVPYRSEWVVFNEDIRISGTIDMVYENEDGSVMIYDWKRCKDISKNGWGKYALTESIDYIPDSNFWHYALQLNMYKYILETKYDKKVTKLCLVQLHPLQKSYNIIPLPVIDVEKLF</sequence>
<dbReference type="InterPro" id="IPR038726">
    <property type="entry name" value="PDDEXK_AddAB-type"/>
</dbReference>
<feature type="domain" description="PD-(D/E)XK endonuclease-like" evidence="1">
    <location>
        <begin position="123"/>
        <end position="221"/>
    </location>
</feature>
<reference evidence="2" key="1">
    <citation type="journal article" date="2020" name="Nature">
        <title>Giant virus diversity and host interactions through global metagenomics.</title>
        <authorList>
            <person name="Schulz F."/>
            <person name="Roux S."/>
            <person name="Paez-Espino D."/>
            <person name="Jungbluth S."/>
            <person name="Walsh D.A."/>
            <person name="Denef V.J."/>
            <person name="McMahon K.D."/>
            <person name="Konstantinidis K.T."/>
            <person name="Eloe-Fadrosh E.A."/>
            <person name="Kyrpides N.C."/>
            <person name="Woyke T."/>
        </authorList>
    </citation>
    <scope>NUCLEOTIDE SEQUENCE</scope>
    <source>
        <strain evidence="2">GVMAG-M-3300023184-167</strain>
    </source>
</reference>
<protein>
    <recommendedName>
        <fullName evidence="1">PD-(D/E)XK endonuclease-like domain-containing protein</fullName>
    </recommendedName>
</protein>
<dbReference type="Gene3D" id="3.90.320.10">
    <property type="match status" value="1"/>
</dbReference>
<dbReference type="Pfam" id="PF12705">
    <property type="entry name" value="PDDEXK_1"/>
    <property type="match status" value="1"/>
</dbReference>
<proteinExistence type="predicted"/>
<dbReference type="EMBL" id="MN740008">
    <property type="protein sequence ID" value="QHT83347.1"/>
    <property type="molecule type" value="Genomic_DNA"/>
</dbReference>
<dbReference type="InterPro" id="IPR011604">
    <property type="entry name" value="PDDEXK-like_dom_sf"/>
</dbReference>
<organism evidence="2">
    <name type="scientific">viral metagenome</name>
    <dbReference type="NCBI Taxonomy" id="1070528"/>
    <lineage>
        <taxon>unclassified sequences</taxon>
        <taxon>metagenomes</taxon>
        <taxon>organismal metagenomes</taxon>
    </lineage>
</organism>
<accession>A0A6C0HSQ0</accession>
<name>A0A6C0HSQ0_9ZZZZ</name>
<evidence type="ECO:0000259" key="1">
    <source>
        <dbReference type="Pfam" id="PF12705"/>
    </source>
</evidence>
<dbReference type="AlphaFoldDB" id="A0A6C0HSQ0"/>
<evidence type="ECO:0000313" key="2">
    <source>
        <dbReference type="EMBL" id="QHT83347.1"/>
    </source>
</evidence>